<reference evidence="11" key="1">
    <citation type="submission" date="2020-12" db="EMBL/GenBank/DDBJ databases">
        <title>M. sibirica DSM 26468T genome.</title>
        <authorList>
            <person name="Thieme N."/>
            <person name="Rettenmaier R."/>
            <person name="Zverlov V."/>
            <person name="Liebl W."/>
        </authorList>
    </citation>
    <scope>NUCLEOTIDE SEQUENCE</scope>
    <source>
        <strain evidence="11">DSM 26468</strain>
    </source>
</reference>
<evidence type="ECO:0000256" key="5">
    <source>
        <dbReference type="ARBA" id="ARBA00022679"/>
    </source>
</evidence>
<comment type="pathway">
    <text evidence="10">Polyol metabolism; 1,2-propanediol degradation.</text>
</comment>
<gene>
    <name evidence="11" type="ORF">I5677_09055</name>
</gene>
<dbReference type="PANTHER" id="PTHR39453:SF1">
    <property type="entry name" value="PHOSPHATE PROPANOYLTRANSFERASE"/>
    <property type="match status" value="1"/>
</dbReference>
<evidence type="ECO:0000313" key="12">
    <source>
        <dbReference type="Proteomes" id="UP000623269"/>
    </source>
</evidence>
<comment type="function">
    <text evidence="10">Involved in 1,2-propanediol (1,2-PD) degradation by catalyzing the conversion of propanoyl-CoA to propanoyl-phosphate.</text>
</comment>
<keyword evidence="5 10" id="KW-0808">Transferase</keyword>
<sequence length="190" mass="21045">MKKEVMVEVSARHVHLSQEHVDILFGIGYQLTPDKWLSQPGQFLSKERVNVIGSKKTFENVAILGPVRKNSQFELSLTDCRAIGVEGVLRESGYIDDTPGITIETPNGKVLLDRGVIVAKRHIHMTPQDASDFGVEDKQIVKVKVNTDREVIFGDVVVRVHENFALAMHIDTDEANAAFIGKGVIGEVIM</sequence>
<dbReference type="RefSeq" id="WP_197661264.1">
    <property type="nucleotide sequence ID" value="NZ_JAEAGR010000008.1"/>
</dbReference>
<comment type="catalytic activity">
    <reaction evidence="9 10">
        <text>propanoyl-CoA + phosphate = propanoyl phosphate + CoA</text>
        <dbReference type="Rhea" id="RHEA:28046"/>
        <dbReference type="ChEBI" id="CHEBI:43474"/>
        <dbReference type="ChEBI" id="CHEBI:57287"/>
        <dbReference type="ChEBI" id="CHEBI:57392"/>
        <dbReference type="ChEBI" id="CHEBI:58933"/>
        <dbReference type="EC" id="2.3.1.222"/>
    </reaction>
</comment>
<dbReference type="EC" id="2.3.1.222" evidence="3 10"/>
<evidence type="ECO:0000256" key="7">
    <source>
        <dbReference type="ARBA" id="ARBA00022833"/>
    </source>
</evidence>
<keyword evidence="8 10" id="KW-0012">Acyltransferase</keyword>
<dbReference type="Proteomes" id="UP000623269">
    <property type="component" value="Unassembled WGS sequence"/>
</dbReference>
<accession>A0A8J7H2K6</accession>
<comment type="caution">
    <text evidence="11">The sequence shown here is derived from an EMBL/GenBank/DDBJ whole genome shotgun (WGS) entry which is preliminary data.</text>
</comment>
<evidence type="ECO:0000256" key="2">
    <source>
        <dbReference type="ARBA" id="ARBA00007342"/>
    </source>
</evidence>
<dbReference type="InterPro" id="IPR008300">
    <property type="entry name" value="PTAC"/>
</dbReference>
<evidence type="ECO:0000256" key="6">
    <source>
        <dbReference type="ARBA" id="ARBA00022723"/>
    </source>
</evidence>
<dbReference type="GO" id="GO:0051144">
    <property type="term" value="P:1,2-propanediol catabolic process"/>
    <property type="evidence" value="ECO:0007669"/>
    <property type="project" value="UniProtKB-UniPathway"/>
</dbReference>
<keyword evidence="7" id="KW-0862">Zinc</keyword>
<dbReference type="NCBIfam" id="NF011652">
    <property type="entry name" value="PRK15070.1"/>
    <property type="match status" value="1"/>
</dbReference>
<protein>
    <recommendedName>
        <fullName evidence="4 10">Phosphate propanoyltransferase</fullName>
        <ecNumber evidence="3 10">2.3.1.222</ecNumber>
    </recommendedName>
</protein>
<dbReference type="EMBL" id="JAEAGR010000008">
    <property type="protein sequence ID" value="MBH1941038.1"/>
    <property type="molecule type" value="Genomic_DNA"/>
</dbReference>
<name>A0A8J7H2K6_9FIRM</name>
<organism evidence="11 12">
    <name type="scientific">Mobilitalea sibirica</name>
    <dbReference type="NCBI Taxonomy" id="1462919"/>
    <lineage>
        <taxon>Bacteria</taxon>
        <taxon>Bacillati</taxon>
        <taxon>Bacillota</taxon>
        <taxon>Clostridia</taxon>
        <taxon>Lachnospirales</taxon>
        <taxon>Lachnospiraceae</taxon>
        <taxon>Mobilitalea</taxon>
    </lineage>
</organism>
<dbReference type="PIRSF" id="PIRSF010130">
    <property type="entry name" value="PduL"/>
    <property type="match status" value="1"/>
</dbReference>
<evidence type="ECO:0000256" key="8">
    <source>
        <dbReference type="ARBA" id="ARBA00023315"/>
    </source>
</evidence>
<dbReference type="GO" id="GO:0046872">
    <property type="term" value="F:metal ion binding"/>
    <property type="evidence" value="ECO:0007669"/>
    <property type="project" value="UniProtKB-KW"/>
</dbReference>
<evidence type="ECO:0000313" key="11">
    <source>
        <dbReference type="EMBL" id="MBH1941038.1"/>
    </source>
</evidence>
<keyword evidence="12" id="KW-1185">Reference proteome</keyword>
<evidence type="ECO:0000256" key="10">
    <source>
        <dbReference type="PIRNR" id="PIRNR010130"/>
    </source>
</evidence>
<comment type="cofactor">
    <cofactor evidence="1">
        <name>Zn(2+)</name>
        <dbReference type="ChEBI" id="CHEBI:29105"/>
    </cofactor>
</comment>
<dbReference type="AlphaFoldDB" id="A0A8J7H2K6"/>
<comment type="similarity">
    <text evidence="2 10">Belongs to the PduL family.</text>
</comment>
<dbReference type="GO" id="GO:0016747">
    <property type="term" value="F:acyltransferase activity, transferring groups other than amino-acyl groups"/>
    <property type="evidence" value="ECO:0007669"/>
    <property type="project" value="InterPro"/>
</dbReference>
<dbReference type="UniPathway" id="UPA00621"/>
<dbReference type="PANTHER" id="PTHR39453">
    <property type="entry name" value="PHOSPHATE PROPANOYLTRANSFERASE"/>
    <property type="match status" value="1"/>
</dbReference>
<proteinExistence type="inferred from homology"/>
<evidence type="ECO:0000256" key="1">
    <source>
        <dbReference type="ARBA" id="ARBA00001947"/>
    </source>
</evidence>
<evidence type="ECO:0000256" key="4">
    <source>
        <dbReference type="ARBA" id="ARBA00020837"/>
    </source>
</evidence>
<keyword evidence="6" id="KW-0479">Metal-binding</keyword>
<evidence type="ECO:0000256" key="9">
    <source>
        <dbReference type="ARBA" id="ARBA00047589"/>
    </source>
</evidence>
<dbReference type="Pfam" id="PF06130">
    <property type="entry name" value="PTAC"/>
    <property type="match status" value="1"/>
</dbReference>
<evidence type="ECO:0000256" key="3">
    <source>
        <dbReference type="ARBA" id="ARBA00012206"/>
    </source>
</evidence>